<dbReference type="GO" id="GO:0016788">
    <property type="term" value="F:hydrolase activity, acting on ester bonds"/>
    <property type="evidence" value="ECO:0007669"/>
    <property type="project" value="InterPro"/>
</dbReference>
<dbReference type="PROSITE" id="PS00785">
    <property type="entry name" value="5_NUCLEOTIDASE_1"/>
    <property type="match status" value="1"/>
</dbReference>
<dbReference type="Pfam" id="PF02872">
    <property type="entry name" value="5_nucleotid_C"/>
    <property type="match status" value="1"/>
</dbReference>
<dbReference type="GO" id="GO:0000166">
    <property type="term" value="F:nucleotide binding"/>
    <property type="evidence" value="ECO:0007669"/>
    <property type="project" value="UniProtKB-KW"/>
</dbReference>
<evidence type="ECO:0000313" key="6">
    <source>
        <dbReference type="Proteomes" id="UP000069526"/>
    </source>
</evidence>
<dbReference type="InterPro" id="IPR036907">
    <property type="entry name" value="5'-Nucleotdase_C_sf"/>
</dbReference>
<dbReference type="EMBL" id="FIJK01000004">
    <property type="protein sequence ID" value="CYW05675.1"/>
    <property type="molecule type" value="Genomic_DNA"/>
</dbReference>
<evidence type="ECO:0000313" key="5">
    <source>
        <dbReference type="EMBL" id="CYW05675.1"/>
    </source>
</evidence>
<keyword evidence="2" id="KW-0547">Nucleotide-binding</keyword>
<name>A0A0Z8MAV7_STRSU</name>
<dbReference type="STRING" id="1321372.GCA_000478745_00923"/>
<dbReference type="Pfam" id="PF00149">
    <property type="entry name" value="Metallophos"/>
    <property type="match status" value="1"/>
</dbReference>
<dbReference type="PRINTS" id="PR01607">
    <property type="entry name" value="APYRASEFAMLY"/>
</dbReference>
<dbReference type="PANTHER" id="PTHR11575:SF24">
    <property type="entry name" value="5'-NUCLEOTIDASE"/>
    <property type="match status" value="1"/>
</dbReference>
<protein>
    <submittedName>
        <fullName evidence="5">5'-nucleotidase/2',3'-cyclic phosphodiesterase and related esterases</fullName>
    </submittedName>
</protein>
<dbReference type="GO" id="GO:0046872">
    <property type="term" value="F:metal ion binding"/>
    <property type="evidence" value="ECO:0007669"/>
    <property type="project" value="InterPro"/>
</dbReference>
<gene>
    <name evidence="5" type="primary">yfkN_1</name>
    <name evidence="5" type="ORF">ERS132539_00351</name>
</gene>
<feature type="domain" description="Calcineurin-like phosphoesterase" evidence="3">
    <location>
        <begin position="52"/>
        <end position="254"/>
    </location>
</feature>
<dbReference type="PANTHER" id="PTHR11575">
    <property type="entry name" value="5'-NUCLEOTIDASE-RELATED"/>
    <property type="match status" value="1"/>
</dbReference>
<dbReference type="InterPro" id="IPR004843">
    <property type="entry name" value="Calcineurin-like_PHP"/>
</dbReference>
<dbReference type="InterPro" id="IPR006179">
    <property type="entry name" value="5_nucleotidase/apyrase"/>
</dbReference>
<dbReference type="CDD" id="cd00845">
    <property type="entry name" value="MPP_UshA_N_like"/>
    <property type="match status" value="1"/>
</dbReference>
<keyword evidence="2" id="KW-0378">Hydrolase</keyword>
<dbReference type="InterPro" id="IPR006146">
    <property type="entry name" value="5'-Nucleotdase_CS"/>
</dbReference>
<reference evidence="5 6" key="1">
    <citation type="submission" date="2016-02" db="EMBL/GenBank/DDBJ databases">
        <authorList>
            <consortium name="Pathogen Informatics"/>
        </authorList>
    </citation>
    <scope>NUCLEOTIDE SEQUENCE [LARGE SCALE GENOMIC DNA]</scope>
    <source>
        <strain evidence="5 6">SS1013</strain>
    </source>
</reference>
<dbReference type="InterPro" id="IPR008334">
    <property type="entry name" value="5'-Nucleotdase_C"/>
</dbReference>
<organism evidence="5 6">
    <name type="scientific">Streptococcus suis</name>
    <dbReference type="NCBI Taxonomy" id="1307"/>
    <lineage>
        <taxon>Bacteria</taxon>
        <taxon>Bacillati</taxon>
        <taxon>Bacillota</taxon>
        <taxon>Bacilli</taxon>
        <taxon>Lactobacillales</taxon>
        <taxon>Streptococcaceae</taxon>
        <taxon>Streptococcus</taxon>
    </lineage>
</organism>
<sequence>MGKYQLDDKGKALVTRYHEKNSNVKQDKKARVQELLKQAKNKKNSMDYTDISILHTNDMHSYMENFPKKAQLIANIRDGNKKKGIPTFVFDSGDFFSGNIFFNMYRGVKEIELMNQIGCQAMTLGNHEFDHGDELLSRLDDYAQFPIVSSNLRYQDVEAADELVPLEDVLEFDMNGQSLYVLGLTTLETQEVASPSENVIFEDHRQALRRVVDQIVSQNPSAHLVLLSHLGYDEDVHLAKDFPELNVILGGHTHTILKEPTQVGSVSICQAGQYGRFIGHLSLRCFADGRHEVRAYDLIEVEKLTQEDRAVKAIIDQMKAERDAAFSQPIAILPQALDGERESIRQGVSSLAPVICQALFERAGQLGLQADGAVINGFGIRASLSAGPIFYSDLVKILPFSKRVLLVRIKGRDLLSSLQTGLHPQMWGIVPSGEGLVVNGRAVESDKDYQIVTNSFVWSGKDNYDDFHKAEIVQDLGLDIDIISEFFKRQYGD</sequence>
<feature type="domain" description="5'-Nucleotidase C-terminal" evidence="4">
    <location>
        <begin position="339"/>
        <end position="466"/>
    </location>
</feature>
<dbReference type="Gene3D" id="3.60.21.10">
    <property type="match status" value="1"/>
</dbReference>
<dbReference type="Proteomes" id="UP000069526">
    <property type="component" value="Unassembled WGS sequence"/>
</dbReference>
<proteinExistence type="inferred from homology"/>
<keyword evidence="1" id="KW-0732">Signal</keyword>
<dbReference type="SUPFAM" id="SSF55816">
    <property type="entry name" value="5'-nucleotidase (syn. UDP-sugar hydrolase), C-terminal domain"/>
    <property type="match status" value="1"/>
</dbReference>
<evidence type="ECO:0000256" key="2">
    <source>
        <dbReference type="RuleBase" id="RU362119"/>
    </source>
</evidence>
<dbReference type="AlphaFoldDB" id="A0A0Z8MAV7"/>
<dbReference type="InterPro" id="IPR029052">
    <property type="entry name" value="Metallo-depent_PP-like"/>
</dbReference>
<evidence type="ECO:0000256" key="1">
    <source>
        <dbReference type="ARBA" id="ARBA00022729"/>
    </source>
</evidence>
<dbReference type="GO" id="GO:0009166">
    <property type="term" value="P:nucleotide catabolic process"/>
    <property type="evidence" value="ECO:0007669"/>
    <property type="project" value="InterPro"/>
</dbReference>
<evidence type="ECO:0000259" key="4">
    <source>
        <dbReference type="Pfam" id="PF02872"/>
    </source>
</evidence>
<dbReference type="SUPFAM" id="SSF56300">
    <property type="entry name" value="Metallo-dependent phosphatases"/>
    <property type="match status" value="1"/>
</dbReference>
<accession>A0A0Z8MAV7</accession>
<dbReference type="Gene3D" id="3.90.780.10">
    <property type="entry name" value="5'-Nucleotidase, C-terminal domain"/>
    <property type="match status" value="2"/>
</dbReference>
<evidence type="ECO:0000259" key="3">
    <source>
        <dbReference type="Pfam" id="PF00149"/>
    </source>
</evidence>
<comment type="similarity">
    <text evidence="2">Belongs to the 5'-nucleotidase family.</text>
</comment>